<dbReference type="InterPro" id="IPR000305">
    <property type="entry name" value="GIY-YIG_endonuc"/>
</dbReference>
<reference evidence="3 4" key="1">
    <citation type="submission" date="2019-04" db="EMBL/GenBank/DDBJ databases">
        <title>Taxonomy of novel Haliea sp. from mangrove soil of West Coast of India.</title>
        <authorList>
            <person name="Verma A."/>
            <person name="Kumar P."/>
            <person name="Krishnamurthi S."/>
        </authorList>
    </citation>
    <scope>NUCLEOTIDE SEQUENCE [LARGE SCALE GENOMIC DNA]</scope>
    <source>
        <strain evidence="3 4">SAOS-164</strain>
    </source>
</reference>
<dbReference type="RefSeq" id="WP_135442199.1">
    <property type="nucleotide sequence ID" value="NZ_SRLE01000006.1"/>
</dbReference>
<proteinExistence type="inferred from homology"/>
<evidence type="ECO:0000313" key="3">
    <source>
        <dbReference type="EMBL" id="TGD73876.1"/>
    </source>
</evidence>
<evidence type="ECO:0000313" key="4">
    <source>
        <dbReference type="Proteomes" id="UP000298050"/>
    </source>
</evidence>
<dbReference type="CDD" id="cd10456">
    <property type="entry name" value="GIY-YIG_UPF0213"/>
    <property type="match status" value="1"/>
</dbReference>
<gene>
    <name evidence="3" type="ORF">E4634_06965</name>
</gene>
<evidence type="ECO:0000256" key="1">
    <source>
        <dbReference type="ARBA" id="ARBA00007435"/>
    </source>
</evidence>
<protein>
    <submittedName>
        <fullName evidence="3">GIY-YIG nuclease family protein</fullName>
    </submittedName>
</protein>
<dbReference type="PANTHER" id="PTHR34477:SF1">
    <property type="entry name" value="UPF0213 PROTEIN YHBQ"/>
    <property type="match status" value="1"/>
</dbReference>
<dbReference type="OrthoDB" id="9797095at2"/>
<dbReference type="SMART" id="SM00465">
    <property type="entry name" value="GIYc"/>
    <property type="match status" value="1"/>
</dbReference>
<dbReference type="Gene3D" id="3.40.1440.10">
    <property type="entry name" value="GIY-YIG endonuclease"/>
    <property type="match status" value="1"/>
</dbReference>
<feature type="domain" description="GIY-YIG" evidence="2">
    <location>
        <begin position="5"/>
        <end position="82"/>
    </location>
</feature>
<dbReference type="Proteomes" id="UP000298050">
    <property type="component" value="Unassembled WGS sequence"/>
</dbReference>
<dbReference type="InterPro" id="IPR035901">
    <property type="entry name" value="GIY-YIG_endonuc_sf"/>
</dbReference>
<accession>A0A4Z0M344</accession>
<dbReference type="EMBL" id="SRLE01000006">
    <property type="protein sequence ID" value="TGD73876.1"/>
    <property type="molecule type" value="Genomic_DNA"/>
</dbReference>
<comment type="caution">
    <text evidence="3">The sequence shown here is derived from an EMBL/GenBank/DDBJ whole genome shotgun (WGS) entry which is preliminary data.</text>
</comment>
<organism evidence="3 4">
    <name type="scientific">Mangrovimicrobium sediminis</name>
    <dbReference type="NCBI Taxonomy" id="2562682"/>
    <lineage>
        <taxon>Bacteria</taxon>
        <taxon>Pseudomonadati</taxon>
        <taxon>Pseudomonadota</taxon>
        <taxon>Gammaproteobacteria</taxon>
        <taxon>Cellvibrionales</taxon>
        <taxon>Halieaceae</taxon>
        <taxon>Mangrovimicrobium</taxon>
    </lineage>
</organism>
<keyword evidence="4" id="KW-1185">Reference proteome</keyword>
<dbReference type="SUPFAM" id="SSF82771">
    <property type="entry name" value="GIY-YIG endonuclease"/>
    <property type="match status" value="1"/>
</dbReference>
<dbReference type="InterPro" id="IPR050190">
    <property type="entry name" value="UPF0213_domain"/>
</dbReference>
<sequence>MPSHADWFVYILQCADGTLYTGIARDLARRLRQHNGELAGGPRYTRGRRPVRLLWQETASDRAAAQQREARIKRLPRPAKLALVGG</sequence>
<dbReference type="Pfam" id="PF01541">
    <property type="entry name" value="GIY-YIG"/>
    <property type="match status" value="1"/>
</dbReference>
<name>A0A4Z0M344_9GAMM</name>
<comment type="similarity">
    <text evidence="1">Belongs to the UPF0213 family.</text>
</comment>
<dbReference type="PANTHER" id="PTHR34477">
    <property type="entry name" value="UPF0213 PROTEIN YHBQ"/>
    <property type="match status" value="1"/>
</dbReference>
<evidence type="ECO:0000259" key="2">
    <source>
        <dbReference type="PROSITE" id="PS50164"/>
    </source>
</evidence>
<dbReference type="PROSITE" id="PS50164">
    <property type="entry name" value="GIY_YIG"/>
    <property type="match status" value="1"/>
</dbReference>
<dbReference type="AlphaFoldDB" id="A0A4Z0M344"/>